<evidence type="ECO:0000313" key="1">
    <source>
        <dbReference type="EMBL" id="KKN15003.1"/>
    </source>
</evidence>
<comment type="caution">
    <text evidence="1">The sequence shown here is derived from an EMBL/GenBank/DDBJ whole genome shotgun (WGS) entry which is preliminary data.</text>
</comment>
<protein>
    <submittedName>
        <fullName evidence="1">Uncharacterized protein</fullName>
    </submittedName>
</protein>
<dbReference type="EMBL" id="LAZR01003757">
    <property type="protein sequence ID" value="KKN15003.1"/>
    <property type="molecule type" value="Genomic_DNA"/>
</dbReference>
<accession>A0A0F9RCK4</accession>
<sequence>MSLLQEIPELREELNDIWKPIRSKEKTIDLEVILTFLDNLVDFNQMLYALVDLPTH</sequence>
<organism evidence="1">
    <name type="scientific">marine sediment metagenome</name>
    <dbReference type="NCBI Taxonomy" id="412755"/>
    <lineage>
        <taxon>unclassified sequences</taxon>
        <taxon>metagenomes</taxon>
        <taxon>ecological metagenomes</taxon>
    </lineage>
</organism>
<proteinExistence type="predicted"/>
<dbReference type="AlphaFoldDB" id="A0A0F9RCK4"/>
<gene>
    <name evidence="1" type="ORF">LCGC14_0990460</name>
</gene>
<name>A0A0F9RCK4_9ZZZZ</name>
<reference evidence="1" key="1">
    <citation type="journal article" date="2015" name="Nature">
        <title>Complex archaea that bridge the gap between prokaryotes and eukaryotes.</title>
        <authorList>
            <person name="Spang A."/>
            <person name="Saw J.H."/>
            <person name="Jorgensen S.L."/>
            <person name="Zaremba-Niedzwiedzka K."/>
            <person name="Martijn J."/>
            <person name="Lind A.E."/>
            <person name="van Eijk R."/>
            <person name="Schleper C."/>
            <person name="Guy L."/>
            <person name="Ettema T.J."/>
        </authorList>
    </citation>
    <scope>NUCLEOTIDE SEQUENCE</scope>
</reference>